<comment type="caution">
    <text evidence="1">The sequence shown here is derived from an EMBL/GenBank/DDBJ whole genome shotgun (WGS) entry which is preliminary data.</text>
</comment>
<evidence type="ECO:0000313" key="1">
    <source>
        <dbReference type="EMBL" id="MDW0109843.1"/>
    </source>
</evidence>
<protein>
    <submittedName>
        <fullName evidence="1">Uncharacterized protein</fullName>
    </submittedName>
</protein>
<gene>
    <name evidence="1" type="ORF">QT716_07200</name>
</gene>
<dbReference type="Proteomes" id="UP001280629">
    <property type="component" value="Unassembled WGS sequence"/>
</dbReference>
<dbReference type="RefSeq" id="WP_317935405.1">
    <property type="nucleotide sequence ID" value="NZ_JAUBDH010000004.1"/>
</dbReference>
<evidence type="ECO:0000313" key="2">
    <source>
        <dbReference type="Proteomes" id="UP001280629"/>
    </source>
</evidence>
<accession>A0ABU4FYP5</accession>
<organism evidence="1 2">
    <name type="scientific">Sporosarcina aquimarina</name>
    <dbReference type="NCBI Taxonomy" id="114975"/>
    <lineage>
        <taxon>Bacteria</taxon>
        <taxon>Bacillati</taxon>
        <taxon>Bacillota</taxon>
        <taxon>Bacilli</taxon>
        <taxon>Bacillales</taxon>
        <taxon>Caryophanaceae</taxon>
        <taxon>Sporosarcina</taxon>
    </lineage>
</organism>
<reference evidence="1 2" key="1">
    <citation type="submission" date="2023-06" db="EMBL/GenBank/DDBJ databases">
        <title>Sporosarcina sp. nov., isolated from Korean traditional fermented seafood 'Jeotgal'.</title>
        <authorList>
            <person name="Yang A.-I."/>
            <person name="Shin N.-R."/>
        </authorList>
    </citation>
    <scope>NUCLEOTIDE SEQUENCE [LARGE SCALE GENOMIC DNA]</scope>
    <source>
        <strain evidence="1 2">KCTC3840</strain>
    </source>
</reference>
<sequence length="142" mass="16271">MPSKLEQLFSEIHQENKRSIAAIGSFRHPLLQLLKKALEDQDSALNSLSEILPTQSPLPLSAFKKECTHIYHANEVAMPFYESWARAVDWIPDESTQIKQDLGQSMNKMHSKLETVAQILEQTYGHMEVKYVVPTFYLPITN</sequence>
<keyword evidence="2" id="KW-1185">Reference proteome</keyword>
<name>A0ABU4FYP5_9BACL</name>
<dbReference type="EMBL" id="JAUBDH010000004">
    <property type="protein sequence ID" value="MDW0109843.1"/>
    <property type="molecule type" value="Genomic_DNA"/>
</dbReference>
<proteinExistence type="predicted"/>